<evidence type="ECO:0000256" key="1">
    <source>
        <dbReference type="RuleBase" id="RU363044"/>
    </source>
</evidence>
<dbReference type="PANTHER" id="PTHR10492">
    <property type="match status" value="1"/>
</dbReference>
<reference evidence="4 5" key="1">
    <citation type="journal article" date="2018" name="Front. Plant Sci.">
        <title>Red Clover (Trifolium pratense) and Zigzag Clover (T. medium) - A Picture of Genomic Similarities and Differences.</title>
        <authorList>
            <person name="Dluhosova J."/>
            <person name="Istvanek J."/>
            <person name="Nedelnik J."/>
            <person name="Repkova J."/>
        </authorList>
    </citation>
    <scope>NUCLEOTIDE SEQUENCE [LARGE SCALE GENOMIC DNA]</scope>
    <source>
        <strain evidence="5">cv. 10/8</strain>
        <tissue evidence="4">Leaf</tissue>
    </source>
</reference>
<dbReference type="EC" id="5.6.2.3" evidence="1"/>
<comment type="cofactor">
    <cofactor evidence="1">
        <name>Mg(2+)</name>
        <dbReference type="ChEBI" id="CHEBI:18420"/>
    </cofactor>
</comment>
<comment type="similarity">
    <text evidence="1">Belongs to the helicase family.</text>
</comment>
<keyword evidence="5" id="KW-1185">Reference proteome</keyword>
<evidence type="ECO:0000313" key="4">
    <source>
        <dbReference type="EMBL" id="MCH83312.1"/>
    </source>
</evidence>
<dbReference type="GO" id="GO:0006281">
    <property type="term" value="P:DNA repair"/>
    <property type="evidence" value="ECO:0007669"/>
    <property type="project" value="UniProtKB-KW"/>
</dbReference>
<feature type="domain" description="DNA helicase Pif1-like 2B" evidence="3">
    <location>
        <begin position="357"/>
        <end position="403"/>
    </location>
</feature>
<dbReference type="GO" id="GO:0043139">
    <property type="term" value="F:5'-3' DNA helicase activity"/>
    <property type="evidence" value="ECO:0007669"/>
    <property type="project" value="UniProtKB-EC"/>
</dbReference>
<dbReference type="SUPFAM" id="SSF52540">
    <property type="entry name" value="P-loop containing nucleoside triphosphate hydrolases"/>
    <property type="match status" value="2"/>
</dbReference>
<gene>
    <name evidence="4" type="ORF">A2U01_0004131</name>
</gene>
<dbReference type="Pfam" id="PF21530">
    <property type="entry name" value="Pif1_2B_dom"/>
    <property type="match status" value="1"/>
</dbReference>
<feature type="domain" description="DNA helicase Pif1-like DEAD-box helicase" evidence="2">
    <location>
        <begin position="39"/>
        <end position="261"/>
    </location>
</feature>
<dbReference type="InterPro" id="IPR027417">
    <property type="entry name" value="P-loop_NTPase"/>
</dbReference>
<keyword evidence="1" id="KW-0233">DNA recombination</keyword>
<keyword evidence="1" id="KW-0227">DNA damage</keyword>
<keyword evidence="1" id="KW-0378">Hydrolase</keyword>
<dbReference type="Gene3D" id="3.40.50.300">
    <property type="entry name" value="P-loop containing nucleotide triphosphate hydrolases"/>
    <property type="match status" value="1"/>
</dbReference>
<dbReference type="Pfam" id="PF05970">
    <property type="entry name" value="PIF1"/>
    <property type="match status" value="1"/>
</dbReference>
<keyword evidence="1 4" id="KW-0347">Helicase</keyword>
<evidence type="ECO:0000313" key="5">
    <source>
        <dbReference type="Proteomes" id="UP000265520"/>
    </source>
</evidence>
<comment type="catalytic activity">
    <reaction evidence="1">
        <text>ATP + H2O = ADP + phosphate + H(+)</text>
        <dbReference type="Rhea" id="RHEA:13065"/>
        <dbReference type="ChEBI" id="CHEBI:15377"/>
        <dbReference type="ChEBI" id="CHEBI:15378"/>
        <dbReference type="ChEBI" id="CHEBI:30616"/>
        <dbReference type="ChEBI" id="CHEBI:43474"/>
        <dbReference type="ChEBI" id="CHEBI:456216"/>
        <dbReference type="EC" id="5.6.2.3"/>
    </reaction>
</comment>
<keyword evidence="1" id="KW-0234">DNA repair</keyword>
<dbReference type="Proteomes" id="UP000265520">
    <property type="component" value="Unassembled WGS sequence"/>
</dbReference>
<dbReference type="GO" id="GO:0016887">
    <property type="term" value="F:ATP hydrolysis activity"/>
    <property type="evidence" value="ECO:0007669"/>
    <property type="project" value="RHEA"/>
</dbReference>
<accession>A0A392M768</accession>
<comment type="caution">
    <text evidence="4">The sequence shown here is derived from an EMBL/GenBank/DDBJ whole genome shotgun (WGS) entry which is preliminary data.</text>
</comment>
<keyword evidence="1" id="KW-0067">ATP-binding</keyword>
<dbReference type="PANTHER" id="PTHR10492:SF74">
    <property type="entry name" value="ATP-DEPENDENT DNA HELICASE"/>
    <property type="match status" value="1"/>
</dbReference>
<dbReference type="GO" id="GO:0000723">
    <property type="term" value="P:telomere maintenance"/>
    <property type="evidence" value="ECO:0007669"/>
    <property type="project" value="InterPro"/>
</dbReference>
<dbReference type="GO" id="GO:0005524">
    <property type="term" value="F:ATP binding"/>
    <property type="evidence" value="ECO:0007669"/>
    <property type="project" value="UniProtKB-KW"/>
</dbReference>
<protein>
    <recommendedName>
        <fullName evidence="1">ATP-dependent DNA helicase</fullName>
        <ecNumber evidence="1">5.6.2.3</ecNumber>
    </recommendedName>
</protein>
<proteinExistence type="inferred from homology"/>
<dbReference type="GO" id="GO:0006310">
    <property type="term" value="P:DNA recombination"/>
    <property type="evidence" value="ECO:0007669"/>
    <property type="project" value="UniProtKB-KW"/>
</dbReference>
<dbReference type="InterPro" id="IPR049163">
    <property type="entry name" value="Pif1-like_2B_dom"/>
</dbReference>
<dbReference type="EMBL" id="LXQA010004969">
    <property type="protein sequence ID" value="MCH83312.1"/>
    <property type="molecule type" value="Genomic_DNA"/>
</dbReference>
<name>A0A392M768_9FABA</name>
<dbReference type="CDD" id="cd18809">
    <property type="entry name" value="SF1_C_RecD"/>
    <property type="match status" value="1"/>
</dbReference>
<organism evidence="4 5">
    <name type="scientific">Trifolium medium</name>
    <dbReference type="NCBI Taxonomy" id="97028"/>
    <lineage>
        <taxon>Eukaryota</taxon>
        <taxon>Viridiplantae</taxon>
        <taxon>Streptophyta</taxon>
        <taxon>Embryophyta</taxon>
        <taxon>Tracheophyta</taxon>
        <taxon>Spermatophyta</taxon>
        <taxon>Magnoliopsida</taxon>
        <taxon>eudicotyledons</taxon>
        <taxon>Gunneridae</taxon>
        <taxon>Pentapetalae</taxon>
        <taxon>rosids</taxon>
        <taxon>fabids</taxon>
        <taxon>Fabales</taxon>
        <taxon>Fabaceae</taxon>
        <taxon>Papilionoideae</taxon>
        <taxon>50 kb inversion clade</taxon>
        <taxon>NPAAA clade</taxon>
        <taxon>Hologalegina</taxon>
        <taxon>IRL clade</taxon>
        <taxon>Trifolieae</taxon>
        <taxon>Trifolium</taxon>
    </lineage>
</organism>
<sequence>MPKLDLPDDVPFNNILLANELSYDSGEMLISHGKYFASLNTEQLLAYEEIVNSVNNDLGVMFFIDGYGGTGKTYLWNTLSFRFRSEGKIVLNVASSGIAALLLPGGRTAHSQFGLPLVLTEESCCTIAKKTDKSELLIAASLIIWDEAPMIHRWGIEAFERTLRDIMNEVVDGASNKPFEGKTIVFGGDFRQILPVIPRGSRAEVVHACINSSLLWCRCRVLSLTQNMCLQLSYDTIENNLINDFAKWILNVGDGKLGQSEDGESLVEIPDDICVKNSTNHVADIVDLIYPNLMQELSNINFFQDRAILCPTLEIVEKVNDYVMSLIPDDYKEYLSCDTVTKCDEDLGIDHRWITPEFLNDIKCSGLPNHSLKLKIGVPIMLLRNIDIASGLCNGTRLIVVELGTNVIGASFMEKSGKTEKVYIPRMNLIPSGANVSISFQRLQFPLCVCFAMTINKSQGQTLSAVGLYLPRSVFSHGQLYVALSRVKTRRGLKVLMLNDIGESCTSTINVVYPEVFQRI</sequence>
<keyword evidence="1" id="KW-0547">Nucleotide-binding</keyword>
<dbReference type="InterPro" id="IPR010285">
    <property type="entry name" value="DNA_helicase_pif1-like_DEAD"/>
</dbReference>
<dbReference type="AlphaFoldDB" id="A0A392M768"/>
<evidence type="ECO:0000259" key="2">
    <source>
        <dbReference type="Pfam" id="PF05970"/>
    </source>
</evidence>
<evidence type="ECO:0000259" key="3">
    <source>
        <dbReference type="Pfam" id="PF21530"/>
    </source>
</evidence>